<dbReference type="RefSeq" id="WP_127763324.1">
    <property type="nucleotide sequence ID" value="NZ_SADE01000001.1"/>
</dbReference>
<dbReference type="PROSITE" id="PS51257">
    <property type="entry name" value="PROKAR_LIPOPROTEIN"/>
    <property type="match status" value="1"/>
</dbReference>
<comment type="caution">
    <text evidence="2">The sequence shown here is derived from an EMBL/GenBank/DDBJ whole genome shotgun (WGS) entry which is preliminary data.</text>
</comment>
<sequence>MRIQTLSWRCVLAAVLTTILLSACGPVPQPFRQDANTKARTTLARATITSGIRVLPVAGMQLEQGAALSEVLAEKLRDMGTVATTSDALRNAHFLSPNVINRDGIVLIRWDLFDPDGVQRDTVIAKAPTPAQLNALLTGRTKSLREMIGYVAGRLHKTLNPRSTNPAVERTARLAIGTISGAPGNGAEDLSRAAIAVFSRAGISMANSNDAPDLLLNAEISLSPIDADNDLLTLAWSIDAPDGRQVGRLVQESAIQKGTLDGPWRGLAYDAILGLVDSLQEVQEAYKQGA</sequence>
<gene>
    <name evidence="2" type="ORF">EOI86_01195</name>
</gene>
<reference evidence="3" key="1">
    <citation type="submission" date="2019-01" db="EMBL/GenBank/DDBJ databases">
        <title>Gri0909 isolated from a small marine red alga.</title>
        <authorList>
            <person name="Kim J."/>
            <person name="Jeong S.E."/>
            <person name="Jeon C.O."/>
        </authorList>
    </citation>
    <scope>NUCLEOTIDE SEQUENCE [LARGE SCALE GENOMIC DNA]</scope>
    <source>
        <strain evidence="3">Gri0909</strain>
    </source>
</reference>
<protein>
    <recommendedName>
        <fullName evidence="4">DUF3313 domain-containing protein</fullName>
    </recommendedName>
</protein>
<accession>A0A437QTX2</accession>
<evidence type="ECO:0000313" key="3">
    <source>
        <dbReference type="Proteomes" id="UP000287447"/>
    </source>
</evidence>
<evidence type="ECO:0000313" key="2">
    <source>
        <dbReference type="EMBL" id="RVU37951.1"/>
    </source>
</evidence>
<keyword evidence="3" id="KW-1185">Reference proteome</keyword>
<dbReference type="OrthoDB" id="7342198at2"/>
<feature type="chain" id="PRO_5019516151" description="DUF3313 domain-containing protein" evidence="1">
    <location>
        <begin position="24"/>
        <end position="290"/>
    </location>
</feature>
<organism evidence="2 3">
    <name type="scientific">Hwanghaeella grinnelliae</name>
    <dbReference type="NCBI Taxonomy" id="2500179"/>
    <lineage>
        <taxon>Bacteria</taxon>
        <taxon>Pseudomonadati</taxon>
        <taxon>Pseudomonadota</taxon>
        <taxon>Alphaproteobacteria</taxon>
        <taxon>Rhodospirillales</taxon>
        <taxon>Rhodospirillaceae</taxon>
        <taxon>Hwanghaeella</taxon>
    </lineage>
</organism>
<keyword evidence="1" id="KW-0732">Signal</keyword>
<dbReference type="AlphaFoldDB" id="A0A437QTX2"/>
<proteinExistence type="predicted"/>
<evidence type="ECO:0000256" key="1">
    <source>
        <dbReference type="SAM" id="SignalP"/>
    </source>
</evidence>
<name>A0A437QTX2_9PROT</name>
<feature type="signal peptide" evidence="1">
    <location>
        <begin position="1"/>
        <end position="23"/>
    </location>
</feature>
<evidence type="ECO:0008006" key="4">
    <source>
        <dbReference type="Google" id="ProtNLM"/>
    </source>
</evidence>
<dbReference type="Proteomes" id="UP000287447">
    <property type="component" value="Unassembled WGS sequence"/>
</dbReference>
<dbReference type="EMBL" id="SADE01000001">
    <property type="protein sequence ID" value="RVU37951.1"/>
    <property type="molecule type" value="Genomic_DNA"/>
</dbReference>